<name>A0ABY8EIY1_9FIRM</name>
<reference evidence="1 2" key="1">
    <citation type="submission" date="2023-03" db="EMBL/GenBank/DDBJ databases">
        <title>Complete genome sequence of Tepidibacter sp. SWIR-1, isolated from a deep-sea hydrothermal vent.</title>
        <authorList>
            <person name="Li X."/>
        </authorList>
    </citation>
    <scope>NUCLEOTIDE SEQUENCE [LARGE SCALE GENOMIC DNA]</scope>
    <source>
        <strain evidence="1 2">SWIR-1</strain>
    </source>
</reference>
<dbReference type="RefSeq" id="WP_277732809.1">
    <property type="nucleotide sequence ID" value="NZ_CP120733.1"/>
</dbReference>
<proteinExistence type="predicted"/>
<gene>
    <name evidence="1" type="ORF">P4S50_01840</name>
</gene>
<organism evidence="1 2">
    <name type="scientific">Tepidibacter hydrothermalis</name>
    <dbReference type="NCBI Taxonomy" id="3036126"/>
    <lineage>
        <taxon>Bacteria</taxon>
        <taxon>Bacillati</taxon>
        <taxon>Bacillota</taxon>
        <taxon>Clostridia</taxon>
        <taxon>Peptostreptococcales</taxon>
        <taxon>Peptostreptococcaceae</taxon>
        <taxon>Tepidibacter</taxon>
    </lineage>
</organism>
<evidence type="ECO:0000313" key="1">
    <source>
        <dbReference type="EMBL" id="WFD10843.1"/>
    </source>
</evidence>
<keyword evidence="2" id="KW-1185">Reference proteome</keyword>
<accession>A0ABY8EIY1</accession>
<dbReference type="Proteomes" id="UP001222800">
    <property type="component" value="Chromosome"/>
</dbReference>
<protein>
    <submittedName>
        <fullName evidence="1">Uncharacterized protein</fullName>
    </submittedName>
</protein>
<evidence type="ECO:0000313" key="2">
    <source>
        <dbReference type="Proteomes" id="UP001222800"/>
    </source>
</evidence>
<dbReference type="EMBL" id="CP120733">
    <property type="protein sequence ID" value="WFD10843.1"/>
    <property type="molecule type" value="Genomic_DNA"/>
</dbReference>
<sequence>MNKDFAIRKERVVEQISQILNVDQEVDARIKNTIKEIGIEAFLFNIDTLDFPDEMKERVNALKEIIQLNDIYGKAFYSAKGGNMDDK</sequence>